<dbReference type="OrthoDB" id="9803333at2"/>
<comment type="similarity">
    <text evidence="1">Belongs to the short-chain dehydrogenases/reductases (SDR) family.</text>
</comment>
<accession>A0A2K9EEB5</accession>
<dbReference type="PANTHER" id="PTHR42760">
    <property type="entry name" value="SHORT-CHAIN DEHYDROGENASES/REDUCTASES FAMILY MEMBER"/>
    <property type="match status" value="1"/>
</dbReference>
<keyword evidence="3" id="KW-1185">Reference proteome</keyword>
<sequence length="252" mass="26553">MKPVALITGGQQGIGLGIAHALRDDGFALAIVSERPADDPVVVAAMEQLGADARYLQHDLARIEGVPALLDQVQDRLGPVASLIQNAGVPARIRGDMLEVQPENFDFTLDINLRGTFFLAQEVARRMIAAPSEAYRSLVFVTSVSARSVSVERAEYCISKAGAAMIAQLFAVRLAAAGIGVFDLRPGIIRTPMTEGAAGKYTGLIQGGLVPAKRWGEASDIAQIVVPLVQGRMAFATGAVIPVDGGLSIPRL</sequence>
<gene>
    <name evidence="2" type="ORF">CUV01_07815</name>
</gene>
<dbReference type="GO" id="GO:0016616">
    <property type="term" value="F:oxidoreductase activity, acting on the CH-OH group of donors, NAD or NADP as acceptor"/>
    <property type="evidence" value="ECO:0007669"/>
    <property type="project" value="TreeGrafter"/>
</dbReference>
<name>A0A2K9EEB5_9RHOB</name>
<dbReference type="InterPro" id="IPR036291">
    <property type="entry name" value="NAD(P)-bd_dom_sf"/>
</dbReference>
<dbReference type="AlphaFoldDB" id="A0A2K9EEB5"/>
<dbReference type="KEGG" id="paro:CUV01_07815"/>
<evidence type="ECO:0000256" key="1">
    <source>
        <dbReference type="ARBA" id="ARBA00006484"/>
    </source>
</evidence>
<dbReference type="PROSITE" id="PS00061">
    <property type="entry name" value="ADH_SHORT"/>
    <property type="match status" value="1"/>
</dbReference>
<proteinExistence type="inferred from homology"/>
<dbReference type="NCBIfam" id="NF009386">
    <property type="entry name" value="PRK12745.1"/>
    <property type="match status" value="1"/>
</dbReference>
<dbReference type="Gene3D" id="3.40.50.720">
    <property type="entry name" value="NAD(P)-binding Rossmann-like Domain"/>
    <property type="match status" value="1"/>
</dbReference>
<evidence type="ECO:0000313" key="2">
    <source>
        <dbReference type="EMBL" id="AUH33308.1"/>
    </source>
</evidence>
<dbReference type="SUPFAM" id="SSF51735">
    <property type="entry name" value="NAD(P)-binding Rossmann-fold domains"/>
    <property type="match status" value="1"/>
</dbReference>
<dbReference type="GO" id="GO:0030497">
    <property type="term" value="P:fatty acid elongation"/>
    <property type="evidence" value="ECO:0007669"/>
    <property type="project" value="TreeGrafter"/>
</dbReference>
<dbReference type="Pfam" id="PF13561">
    <property type="entry name" value="adh_short_C2"/>
    <property type="match status" value="1"/>
</dbReference>
<dbReference type="PANTHER" id="PTHR42760:SF123">
    <property type="entry name" value="OXIDOREDUCTASE"/>
    <property type="match status" value="1"/>
</dbReference>
<dbReference type="Proteomes" id="UP000233742">
    <property type="component" value="Chromosome"/>
</dbReference>
<dbReference type="InterPro" id="IPR020904">
    <property type="entry name" value="Sc_DH/Rdtase_CS"/>
</dbReference>
<dbReference type="PRINTS" id="PR00081">
    <property type="entry name" value="GDHRDH"/>
</dbReference>
<evidence type="ECO:0000313" key="3">
    <source>
        <dbReference type="Proteomes" id="UP000233742"/>
    </source>
</evidence>
<organism evidence="2 3">
    <name type="scientific">Paracoccus tegillarcae</name>
    <dbReference type="NCBI Taxonomy" id="1529068"/>
    <lineage>
        <taxon>Bacteria</taxon>
        <taxon>Pseudomonadati</taxon>
        <taxon>Pseudomonadota</taxon>
        <taxon>Alphaproteobacteria</taxon>
        <taxon>Rhodobacterales</taxon>
        <taxon>Paracoccaceae</taxon>
        <taxon>Paracoccus</taxon>
    </lineage>
</organism>
<dbReference type="InterPro" id="IPR002347">
    <property type="entry name" value="SDR_fam"/>
</dbReference>
<dbReference type="RefSeq" id="WP_101459978.1">
    <property type="nucleotide sequence ID" value="NZ_CP025408.1"/>
</dbReference>
<protein>
    <submittedName>
        <fullName evidence="2">3-ketoacyl-ACP reductase</fullName>
    </submittedName>
</protein>
<dbReference type="EMBL" id="CP025408">
    <property type="protein sequence ID" value="AUH33308.1"/>
    <property type="molecule type" value="Genomic_DNA"/>
</dbReference>
<reference evidence="2 3" key="1">
    <citation type="submission" date="2017-12" db="EMBL/GenBank/DDBJ databases">
        <authorList>
            <person name="Hurst M.R.H."/>
        </authorList>
    </citation>
    <scope>NUCLEOTIDE SEQUENCE [LARGE SCALE GENOMIC DNA]</scope>
    <source>
        <strain evidence="2 3">BM15</strain>
    </source>
</reference>